<dbReference type="CDD" id="cd12797">
    <property type="entry name" value="M23_peptidase"/>
    <property type="match status" value="1"/>
</dbReference>
<dbReference type="Pfam" id="PF01476">
    <property type="entry name" value="LysM"/>
    <property type="match status" value="1"/>
</dbReference>
<dbReference type="Gene3D" id="3.10.350.10">
    <property type="entry name" value="LysM domain"/>
    <property type="match status" value="1"/>
</dbReference>
<dbReference type="SUPFAM" id="SSF51261">
    <property type="entry name" value="Duplicated hybrid motif"/>
    <property type="match status" value="1"/>
</dbReference>
<protein>
    <submittedName>
        <fullName evidence="2">LysM peptidoglycan-binding domain-containing protein</fullName>
    </submittedName>
</protein>
<organism evidence="2 3">
    <name type="scientific">Trinickia dinghuensis</name>
    <dbReference type="NCBI Taxonomy" id="2291023"/>
    <lineage>
        <taxon>Bacteria</taxon>
        <taxon>Pseudomonadati</taxon>
        <taxon>Pseudomonadota</taxon>
        <taxon>Betaproteobacteria</taxon>
        <taxon>Burkholderiales</taxon>
        <taxon>Burkholderiaceae</taxon>
        <taxon>Trinickia</taxon>
    </lineage>
</organism>
<keyword evidence="3" id="KW-1185">Reference proteome</keyword>
<dbReference type="AlphaFoldDB" id="A0A3D8K397"/>
<reference evidence="2 3" key="1">
    <citation type="submission" date="2018-08" db="EMBL/GenBank/DDBJ databases">
        <title>Paraburkholderia sp. DHOM06 isolated from forest soil.</title>
        <authorList>
            <person name="Gao Z.-H."/>
            <person name="Qiu L.-H."/>
        </authorList>
    </citation>
    <scope>NUCLEOTIDE SEQUENCE [LARGE SCALE GENOMIC DNA]</scope>
    <source>
        <strain evidence="2 3">DHOM06</strain>
    </source>
</reference>
<name>A0A3D8K397_9BURK</name>
<dbReference type="InterPro" id="IPR016047">
    <property type="entry name" value="M23ase_b-sheet_dom"/>
</dbReference>
<evidence type="ECO:0000313" key="2">
    <source>
        <dbReference type="EMBL" id="RDU99061.1"/>
    </source>
</evidence>
<dbReference type="InterPro" id="IPR011055">
    <property type="entry name" value="Dup_hybrid_motif"/>
</dbReference>
<dbReference type="OrthoDB" id="9795421at2"/>
<dbReference type="GO" id="GO:0004222">
    <property type="term" value="F:metalloendopeptidase activity"/>
    <property type="evidence" value="ECO:0007669"/>
    <property type="project" value="TreeGrafter"/>
</dbReference>
<proteinExistence type="predicted"/>
<dbReference type="Gene3D" id="2.70.70.10">
    <property type="entry name" value="Glucose Permease (Domain IIA)"/>
    <property type="match status" value="1"/>
</dbReference>
<dbReference type="Proteomes" id="UP000256838">
    <property type="component" value="Unassembled WGS sequence"/>
</dbReference>
<dbReference type="EMBL" id="QRGA01000006">
    <property type="protein sequence ID" value="RDU99061.1"/>
    <property type="molecule type" value="Genomic_DNA"/>
</dbReference>
<sequence>MFLGGCATGGWMGQSPFESQSQSSQPARVPAGFYRVNPGDTLPGIAAAFGQRVDDLAAWNNLPRTAMLTPGQILRVAPQPGVNPASNEGLVVRPAWPAYGQVTRVTDAGSNNVKGIVILGRPEEAVKASADGSVIYVGTGVDQYKSLVVVKHGGDVVTGYAVNGDVLVKEGDTVKKGQPIAQMGADSSGRGTVEFEIRRAGKPVDPLAYLPR</sequence>
<dbReference type="InterPro" id="IPR050570">
    <property type="entry name" value="Cell_wall_metabolism_enzyme"/>
</dbReference>
<comment type="caution">
    <text evidence="2">The sequence shown here is derived from an EMBL/GenBank/DDBJ whole genome shotgun (WGS) entry which is preliminary data.</text>
</comment>
<evidence type="ECO:0000313" key="3">
    <source>
        <dbReference type="Proteomes" id="UP000256838"/>
    </source>
</evidence>
<dbReference type="PANTHER" id="PTHR21666">
    <property type="entry name" value="PEPTIDASE-RELATED"/>
    <property type="match status" value="1"/>
</dbReference>
<dbReference type="PANTHER" id="PTHR21666:SF270">
    <property type="entry name" value="MUREIN HYDROLASE ACTIVATOR ENVC"/>
    <property type="match status" value="1"/>
</dbReference>
<dbReference type="InterPro" id="IPR018392">
    <property type="entry name" value="LysM"/>
</dbReference>
<gene>
    <name evidence="2" type="ORF">DWV00_10500</name>
</gene>
<dbReference type="PROSITE" id="PS51782">
    <property type="entry name" value="LYSM"/>
    <property type="match status" value="1"/>
</dbReference>
<feature type="domain" description="LysM" evidence="1">
    <location>
        <begin position="32"/>
        <end position="76"/>
    </location>
</feature>
<dbReference type="CDD" id="cd00118">
    <property type="entry name" value="LysM"/>
    <property type="match status" value="1"/>
</dbReference>
<dbReference type="SMART" id="SM00257">
    <property type="entry name" value="LysM"/>
    <property type="match status" value="1"/>
</dbReference>
<evidence type="ECO:0000259" key="1">
    <source>
        <dbReference type="PROSITE" id="PS51782"/>
    </source>
</evidence>
<dbReference type="InterPro" id="IPR036779">
    <property type="entry name" value="LysM_dom_sf"/>
</dbReference>
<dbReference type="Pfam" id="PF01551">
    <property type="entry name" value="Peptidase_M23"/>
    <property type="match status" value="1"/>
</dbReference>
<accession>A0A3D8K397</accession>